<accession>A0A1M5A5T5</accession>
<organism evidence="2 3">
    <name type="scientific">Schwartzia succinivorans DSM 10502</name>
    <dbReference type="NCBI Taxonomy" id="1123243"/>
    <lineage>
        <taxon>Bacteria</taxon>
        <taxon>Bacillati</taxon>
        <taxon>Bacillota</taxon>
        <taxon>Negativicutes</taxon>
        <taxon>Selenomonadales</taxon>
        <taxon>Selenomonadaceae</taxon>
        <taxon>Schwartzia</taxon>
    </lineage>
</organism>
<dbReference type="CDD" id="cd06529">
    <property type="entry name" value="S24_LexA-like"/>
    <property type="match status" value="1"/>
</dbReference>
<dbReference type="EMBL" id="FQUG01000010">
    <property type="protein sequence ID" value="SHF25658.1"/>
    <property type="molecule type" value="Genomic_DNA"/>
</dbReference>
<feature type="domain" description="Peptidase S24/S26A/S26B/S26C" evidence="1">
    <location>
        <begin position="42"/>
        <end position="165"/>
    </location>
</feature>
<reference evidence="2 3" key="1">
    <citation type="submission" date="2016-11" db="EMBL/GenBank/DDBJ databases">
        <authorList>
            <person name="Jaros S."/>
            <person name="Januszkiewicz K."/>
            <person name="Wedrychowicz H."/>
        </authorList>
    </citation>
    <scope>NUCLEOTIDE SEQUENCE [LARGE SCALE GENOMIC DNA]</scope>
    <source>
        <strain evidence="2 3">DSM 10502</strain>
    </source>
</reference>
<dbReference type="SUPFAM" id="SSF51306">
    <property type="entry name" value="LexA/Signal peptidase"/>
    <property type="match status" value="1"/>
</dbReference>
<dbReference type="InterPro" id="IPR039418">
    <property type="entry name" value="LexA-like"/>
</dbReference>
<gene>
    <name evidence="2" type="ORF">SAMN02745190_02220</name>
</gene>
<dbReference type="STRING" id="1123243.SAMN02745190_02220"/>
<dbReference type="PANTHER" id="PTHR33516:SF2">
    <property type="entry name" value="LEXA REPRESSOR-RELATED"/>
    <property type="match status" value="1"/>
</dbReference>
<proteinExistence type="predicted"/>
<dbReference type="RefSeq" id="WP_072936323.1">
    <property type="nucleotide sequence ID" value="NZ_FQUG01000010.1"/>
</dbReference>
<protein>
    <submittedName>
        <fullName evidence="2">Repressor LexA</fullName>
    </submittedName>
</protein>
<evidence type="ECO:0000313" key="2">
    <source>
        <dbReference type="EMBL" id="SHF25658.1"/>
    </source>
</evidence>
<dbReference type="AlphaFoldDB" id="A0A1M5A5T5"/>
<dbReference type="PANTHER" id="PTHR33516">
    <property type="entry name" value="LEXA REPRESSOR"/>
    <property type="match status" value="1"/>
</dbReference>
<dbReference type="Gene3D" id="2.10.109.10">
    <property type="entry name" value="Umud Fragment, subunit A"/>
    <property type="match status" value="1"/>
</dbReference>
<name>A0A1M5A5T5_9FIRM</name>
<dbReference type="Proteomes" id="UP000184404">
    <property type="component" value="Unassembled WGS sequence"/>
</dbReference>
<sequence length="172" mass="19283">MTLENTIHEYREKNKLSMDEFAKSLVQSPPLQPEDSETCPIPLIGDIAAGIPINAEQNIREYIPVNRSIVERCNGECFCLKVKGTSMIPEILDGDIIVVDSVIDPSRINTKDNIVIMIETTATVKHLSITDKGFLLTANNPDVYKPHFYDRDQVRTLPVTIAGKVVSLQREF</sequence>
<keyword evidence="3" id="KW-1185">Reference proteome</keyword>
<evidence type="ECO:0000259" key="1">
    <source>
        <dbReference type="Pfam" id="PF00717"/>
    </source>
</evidence>
<evidence type="ECO:0000313" key="3">
    <source>
        <dbReference type="Proteomes" id="UP000184404"/>
    </source>
</evidence>
<dbReference type="InterPro" id="IPR036286">
    <property type="entry name" value="LexA/Signal_pep-like_sf"/>
</dbReference>
<dbReference type="Pfam" id="PF00717">
    <property type="entry name" value="Peptidase_S24"/>
    <property type="match status" value="1"/>
</dbReference>
<dbReference type="InterPro" id="IPR015927">
    <property type="entry name" value="Peptidase_S24_S26A/B/C"/>
</dbReference>
<dbReference type="InterPro" id="IPR050077">
    <property type="entry name" value="LexA_repressor"/>
</dbReference>
<dbReference type="OrthoDB" id="9802364at2"/>